<organism evidence="1 2">
    <name type="scientific">Thalassolituus maritimus</name>
    <dbReference type="NCBI Taxonomy" id="484498"/>
    <lineage>
        <taxon>Bacteria</taxon>
        <taxon>Pseudomonadati</taxon>
        <taxon>Pseudomonadota</taxon>
        <taxon>Gammaproteobacteria</taxon>
        <taxon>Oceanospirillales</taxon>
        <taxon>Oceanospirillaceae</taxon>
        <taxon>Thalassolituus</taxon>
    </lineage>
</organism>
<gene>
    <name evidence="1" type="ORF">SAMN05421686_105313</name>
</gene>
<evidence type="ECO:0000313" key="1">
    <source>
        <dbReference type="EMBL" id="SIS87750.1"/>
    </source>
</evidence>
<name>A0A1N7MNW9_9GAMM</name>
<keyword evidence="2" id="KW-1185">Reference proteome</keyword>
<dbReference type="AlphaFoldDB" id="A0A1N7MNW9"/>
<proteinExistence type="predicted"/>
<accession>A0A1N7MNW9</accession>
<dbReference type="OrthoDB" id="9803988at2"/>
<sequence length="187" mass="20603">MSARANQIALDAANDVGTQYYWASFMNAGAMYDWATGGLALNLVGQSEDHAICCFEYPMLLAARRGYLSADDARKIIGALMDSGFNAESFETTWTKVWNDWPDFPFSGTYWRPRRGDLVFYRSNTGIGGDTNHVVLSLGPDNADNIEVISFGEGLQNPTQAAVTRSTVNGLRQQGHSAVKYVAPPWY</sequence>
<dbReference type="RefSeq" id="WP_076515742.1">
    <property type="nucleotide sequence ID" value="NZ_FTOH01000005.1"/>
</dbReference>
<dbReference type="EMBL" id="FTOH01000005">
    <property type="protein sequence ID" value="SIS87750.1"/>
    <property type="molecule type" value="Genomic_DNA"/>
</dbReference>
<reference evidence="2" key="1">
    <citation type="submission" date="2017-01" db="EMBL/GenBank/DDBJ databases">
        <authorList>
            <person name="Varghese N."/>
            <person name="Submissions S."/>
        </authorList>
    </citation>
    <scope>NUCLEOTIDE SEQUENCE [LARGE SCALE GENOMIC DNA]</scope>
    <source>
        <strain evidence="2">DSM 24913</strain>
    </source>
</reference>
<protein>
    <submittedName>
        <fullName evidence="1">Uncharacterized protein</fullName>
    </submittedName>
</protein>
<evidence type="ECO:0000313" key="2">
    <source>
        <dbReference type="Proteomes" id="UP000185639"/>
    </source>
</evidence>
<dbReference type="Proteomes" id="UP000185639">
    <property type="component" value="Unassembled WGS sequence"/>
</dbReference>